<reference evidence="1 2" key="1">
    <citation type="journal article" date="2022" name="Nat. Genet.">
        <title>Improved pea reference genome and pan-genome highlight genomic features and evolutionary characteristics.</title>
        <authorList>
            <person name="Yang T."/>
            <person name="Liu R."/>
            <person name="Luo Y."/>
            <person name="Hu S."/>
            <person name="Wang D."/>
            <person name="Wang C."/>
            <person name="Pandey M.K."/>
            <person name="Ge S."/>
            <person name="Xu Q."/>
            <person name="Li N."/>
            <person name="Li G."/>
            <person name="Huang Y."/>
            <person name="Saxena R.K."/>
            <person name="Ji Y."/>
            <person name="Li M."/>
            <person name="Yan X."/>
            <person name="He Y."/>
            <person name="Liu Y."/>
            <person name="Wang X."/>
            <person name="Xiang C."/>
            <person name="Varshney R.K."/>
            <person name="Ding H."/>
            <person name="Gao S."/>
            <person name="Zong X."/>
        </authorList>
    </citation>
    <scope>NUCLEOTIDE SEQUENCE [LARGE SCALE GENOMIC DNA]</scope>
    <source>
        <strain evidence="1 2">cv. Zhongwan 6</strain>
    </source>
</reference>
<dbReference type="PANTHER" id="PTHR46890">
    <property type="entry name" value="NON-LTR RETROLELEMENT REVERSE TRANSCRIPTASE-LIKE PROTEIN-RELATED"/>
    <property type="match status" value="1"/>
</dbReference>
<name>A0A9D5AW89_PEA</name>
<proteinExistence type="predicted"/>
<gene>
    <name evidence="1" type="ORF">KIW84_032149</name>
</gene>
<protein>
    <recommendedName>
        <fullName evidence="3">RNA-directed DNA polymerase (Reverse transcriptase)</fullName>
    </recommendedName>
</protein>
<dbReference type="Gramene" id="Psat03G0214900-T1">
    <property type="protein sequence ID" value="KAI5426607.1"/>
    <property type="gene ID" value="KIW84_032149"/>
</dbReference>
<accession>A0A9D5AW89</accession>
<dbReference type="PANTHER" id="PTHR46890:SF1">
    <property type="entry name" value="REVERSE TRANSCRIPTASE DOMAIN-CONTAINING PROTEIN"/>
    <property type="match status" value="1"/>
</dbReference>
<sequence length="192" mass="22104">MFWQEKSKVKWHNEGDKHTAFFHSISKIINCTKLISTIEHEEEVFTDPKDISSIFSNHYEQIFNSSHVYVDNDLVDEVIPNLVNGHTNALLTTHPSQDEIQSAVFSMNKDGSPRPDGFGGYFVQHYWEIIKTDVINEMVQFFSTCWVVPNWNANSTVLVPKCSNDIIVDQHRPIALANFKFKILSKIMADSR</sequence>
<dbReference type="Proteomes" id="UP001058974">
    <property type="component" value="Chromosome 3"/>
</dbReference>
<comment type="caution">
    <text evidence="1">The sequence shown here is derived from an EMBL/GenBank/DDBJ whole genome shotgun (WGS) entry which is preliminary data.</text>
</comment>
<dbReference type="InterPro" id="IPR052343">
    <property type="entry name" value="Retrotransposon-Effector_Assoc"/>
</dbReference>
<evidence type="ECO:0000313" key="2">
    <source>
        <dbReference type="Proteomes" id="UP001058974"/>
    </source>
</evidence>
<dbReference type="AlphaFoldDB" id="A0A9D5AW89"/>
<dbReference type="EMBL" id="JAMSHJ010000003">
    <property type="protein sequence ID" value="KAI5426607.1"/>
    <property type="molecule type" value="Genomic_DNA"/>
</dbReference>
<evidence type="ECO:0008006" key="3">
    <source>
        <dbReference type="Google" id="ProtNLM"/>
    </source>
</evidence>
<keyword evidence="2" id="KW-1185">Reference proteome</keyword>
<evidence type="ECO:0000313" key="1">
    <source>
        <dbReference type="EMBL" id="KAI5426607.1"/>
    </source>
</evidence>
<organism evidence="1 2">
    <name type="scientific">Pisum sativum</name>
    <name type="common">Garden pea</name>
    <name type="synonym">Lathyrus oleraceus</name>
    <dbReference type="NCBI Taxonomy" id="3888"/>
    <lineage>
        <taxon>Eukaryota</taxon>
        <taxon>Viridiplantae</taxon>
        <taxon>Streptophyta</taxon>
        <taxon>Embryophyta</taxon>
        <taxon>Tracheophyta</taxon>
        <taxon>Spermatophyta</taxon>
        <taxon>Magnoliopsida</taxon>
        <taxon>eudicotyledons</taxon>
        <taxon>Gunneridae</taxon>
        <taxon>Pentapetalae</taxon>
        <taxon>rosids</taxon>
        <taxon>fabids</taxon>
        <taxon>Fabales</taxon>
        <taxon>Fabaceae</taxon>
        <taxon>Papilionoideae</taxon>
        <taxon>50 kb inversion clade</taxon>
        <taxon>NPAAA clade</taxon>
        <taxon>Hologalegina</taxon>
        <taxon>IRL clade</taxon>
        <taxon>Fabeae</taxon>
        <taxon>Lathyrus</taxon>
    </lineage>
</organism>